<keyword evidence="4" id="KW-0255">Endonuclease</keyword>
<feature type="domain" description="RNase H type-1" evidence="7">
    <location>
        <begin position="108"/>
        <end position="242"/>
    </location>
</feature>
<evidence type="ECO:0000256" key="5">
    <source>
        <dbReference type="ARBA" id="ARBA00022801"/>
    </source>
</evidence>
<feature type="non-terminal residue" evidence="8">
    <location>
        <position position="1"/>
    </location>
</feature>
<dbReference type="Pfam" id="PF13456">
    <property type="entry name" value="RVT_3"/>
    <property type="match status" value="1"/>
</dbReference>
<dbReference type="CDD" id="cd09279">
    <property type="entry name" value="RNase_HI_like"/>
    <property type="match status" value="1"/>
</dbReference>
<accession>A0A371EBI5</accession>
<name>A0A371EBI5_MUCPR</name>
<evidence type="ECO:0000256" key="3">
    <source>
        <dbReference type="ARBA" id="ARBA00022722"/>
    </source>
</evidence>
<keyword evidence="9" id="KW-1185">Reference proteome</keyword>
<evidence type="ECO:0000313" key="9">
    <source>
        <dbReference type="Proteomes" id="UP000257109"/>
    </source>
</evidence>
<dbReference type="PROSITE" id="PS50879">
    <property type="entry name" value="RNASE_H_1"/>
    <property type="match status" value="1"/>
</dbReference>
<organism evidence="8 9">
    <name type="scientific">Mucuna pruriens</name>
    <name type="common">Velvet bean</name>
    <name type="synonym">Dolichos pruriens</name>
    <dbReference type="NCBI Taxonomy" id="157652"/>
    <lineage>
        <taxon>Eukaryota</taxon>
        <taxon>Viridiplantae</taxon>
        <taxon>Streptophyta</taxon>
        <taxon>Embryophyta</taxon>
        <taxon>Tracheophyta</taxon>
        <taxon>Spermatophyta</taxon>
        <taxon>Magnoliopsida</taxon>
        <taxon>eudicotyledons</taxon>
        <taxon>Gunneridae</taxon>
        <taxon>Pentapetalae</taxon>
        <taxon>rosids</taxon>
        <taxon>fabids</taxon>
        <taxon>Fabales</taxon>
        <taxon>Fabaceae</taxon>
        <taxon>Papilionoideae</taxon>
        <taxon>50 kb inversion clade</taxon>
        <taxon>NPAAA clade</taxon>
        <taxon>indigoferoid/millettioid clade</taxon>
        <taxon>Phaseoleae</taxon>
        <taxon>Mucuna</taxon>
    </lineage>
</organism>
<dbReference type="STRING" id="157652.A0A371EBI5"/>
<dbReference type="PANTHER" id="PTHR48475:SF2">
    <property type="entry name" value="RIBONUCLEASE H"/>
    <property type="match status" value="1"/>
</dbReference>
<dbReference type="InterPro" id="IPR012337">
    <property type="entry name" value="RNaseH-like_sf"/>
</dbReference>
<keyword evidence="1" id="KW-0808">Transferase</keyword>
<evidence type="ECO:0000256" key="6">
    <source>
        <dbReference type="ARBA" id="ARBA00022918"/>
    </source>
</evidence>
<protein>
    <submittedName>
        <fullName evidence="8">RnhA</fullName>
    </submittedName>
</protein>
<evidence type="ECO:0000313" key="8">
    <source>
        <dbReference type="EMBL" id="RDX63400.1"/>
    </source>
</evidence>
<dbReference type="GO" id="GO:0004523">
    <property type="term" value="F:RNA-DNA hybrid ribonuclease activity"/>
    <property type="evidence" value="ECO:0007669"/>
    <property type="project" value="InterPro"/>
</dbReference>
<proteinExistence type="predicted"/>
<keyword evidence="3" id="KW-0540">Nuclease</keyword>
<keyword evidence="6" id="KW-0695">RNA-directed DNA polymerase</keyword>
<dbReference type="GO" id="GO:0003676">
    <property type="term" value="F:nucleic acid binding"/>
    <property type="evidence" value="ECO:0007669"/>
    <property type="project" value="InterPro"/>
</dbReference>
<evidence type="ECO:0000256" key="4">
    <source>
        <dbReference type="ARBA" id="ARBA00022759"/>
    </source>
</evidence>
<dbReference type="InterPro" id="IPR036397">
    <property type="entry name" value="RNaseH_sf"/>
</dbReference>
<dbReference type="SUPFAM" id="SSF53098">
    <property type="entry name" value="Ribonuclease H-like"/>
    <property type="match status" value="1"/>
</dbReference>
<dbReference type="PANTHER" id="PTHR48475">
    <property type="entry name" value="RIBONUCLEASE H"/>
    <property type="match status" value="1"/>
</dbReference>
<dbReference type="GO" id="GO:0003964">
    <property type="term" value="F:RNA-directed DNA polymerase activity"/>
    <property type="evidence" value="ECO:0007669"/>
    <property type="project" value="UniProtKB-KW"/>
</dbReference>
<sequence>MVQHPIYFISKVLQDTEKRYQTIENAALTLVIASRRLCLYFQGHSIIVRTNLLVKQVLKKPDLARRMVTWSVQLSEFDISYECRGHTKAQALADFIIEMTAESIEKEVKGGWFLLVDEASNPTGSGAGVILEGPNGVLIEQSLHFEFKASNNQAEYEALLAEMRLAKELEAKTLTAKSDSKLITGQVNGEYQARDPKLMKYLDKATKMAATFEKFTLLHMPRGQNERAHLLSKLATSQKREV</sequence>
<evidence type="ECO:0000256" key="1">
    <source>
        <dbReference type="ARBA" id="ARBA00022679"/>
    </source>
</evidence>
<reference evidence="8" key="1">
    <citation type="submission" date="2018-05" db="EMBL/GenBank/DDBJ databases">
        <title>Draft genome of Mucuna pruriens seed.</title>
        <authorList>
            <person name="Nnadi N.E."/>
            <person name="Vos R."/>
            <person name="Hasami M.H."/>
            <person name="Devisetty U.K."/>
            <person name="Aguiy J.C."/>
        </authorList>
    </citation>
    <scope>NUCLEOTIDE SEQUENCE [LARGE SCALE GENOMIC DNA]</scope>
    <source>
        <strain evidence="8">JCA_2017</strain>
    </source>
</reference>
<dbReference type="InterPro" id="IPR002156">
    <property type="entry name" value="RNaseH_domain"/>
</dbReference>
<evidence type="ECO:0000256" key="2">
    <source>
        <dbReference type="ARBA" id="ARBA00022695"/>
    </source>
</evidence>
<keyword evidence="2" id="KW-0548">Nucleotidyltransferase</keyword>
<keyword evidence="5" id="KW-0378">Hydrolase</keyword>
<dbReference type="OrthoDB" id="1934793at2759"/>
<evidence type="ECO:0000259" key="7">
    <source>
        <dbReference type="PROSITE" id="PS50879"/>
    </source>
</evidence>
<dbReference type="SUPFAM" id="SSF56672">
    <property type="entry name" value="DNA/RNA polymerases"/>
    <property type="match status" value="1"/>
</dbReference>
<gene>
    <name evidence="8" type="primary">rnhA</name>
    <name evidence="8" type="ORF">CR513_58174</name>
</gene>
<dbReference type="Pfam" id="PF17917">
    <property type="entry name" value="RT_RNaseH"/>
    <property type="match status" value="1"/>
</dbReference>
<dbReference type="InterPro" id="IPR041373">
    <property type="entry name" value="RT_RNaseH"/>
</dbReference>
<dbReference type="Gene3D" id="3.30.420.10">
    <property type="entry name" value="Ribonuclease H-like superfamily/Ribonuclease H"/>
    <property type="match status" value="1"/>
</dbReference>
<comment type="caution">
    <text evidence="8">The sequence shown here is derived from an EMBL/GenBank/DDBJ whole genome shotgun (WGS) entry which is preliminary data.</text>
</comment>
<dbReference type="AlphaFoldDB" id="A0A371EBI5"/>
<dbReference type="Proteomes" id="UP000257109">
    <property type="component" value="Unassembled WGS sequence"/>
</dbReference>
<dbReference type="EMBL" id="QJKJ01014924">
    <property type="protein sequence ID" value="RDX63400.1"/>
    <property type="molecule type" value="Genomic_DNA"/>
</dbReference>
<dbReference type="InterPro" id="IPR043502">
    <property type="entry name" value="DNA/RNA_pol_sf"/>
</dbReference>